<dbReference type="InterPro" id="IPR007246">
    <property type="entry name" value="Gaa1"/>
</dbReference>
<dbReference type="AlphaFoldDB" id="A0A0J8AXI4"/>
<evidence type="ECO:0000313" key="2">
    <source>
        <dbReference type="Proteomes" id="UP000035740"/>
    </source>
</evidence>
<dbReference type="PANTHER" id="PTHR13304">
    <property type="entry name" value="GLYCOSYLPHOSPHATIDYLINOSITOL ANCHOR ATTACHMENT 1 PROTEIN"/>
    <property type="match status" value="1"/>
</dbReference>
<evidence type="ECO:0000313" key="1">
    <source>
        <dbReference type="EMBL" id="KMS93514.1"/>
    </source>
</evidence>
<feature type="non-terminal residue" evidence="1">
    <location>
        <position position="1"/>
    </location>
</feature>
<proteinExistence type="predicted"/>
<sequence length="239" mass="26207">PLVYVIGLAYIALLPELAVEYYVDENAFIVHSIQAASTSHDIKPALNLPGPDRVSGEIIHRWLSDALGTPSISIRGFDNDAVYALLRSRRSNGEDSIVIVVPYYASKGNQVSGLHIATALLKYLNTVKWLAKDIILLCVPGNNPDAVSNWVSAYHSDYSNRNESQHLPMERAGAIRAALILDLPPSTEFHALSLVCQTGQGVLPNFDMVAIAQYMMQQHNIPLSISDHYNSSLLRPSMG</sequence>
<protein>
    <submittedName>
        <fullName evidence="1">Uncharacterized protein</fullName>
    </submittedName>
</protein>
<accession>A0A0J8AXI4</accession>
<dbReference type="GO" id="GO:0016255">
    <property type="term" value="P:attachment of GPI anchor to protein"/>
    <property type="evidence" value="ECO:0007669"/>
    <property type="project" value="TreeGrafter"/>
</dbReference>
<gene>
    <name evidence="1" type="ORF">BVRB_030710</name>
</gene>
<dbReference type="GO" id="GO:0042765">
    <property type="term" value="C:GPI-anchor transamidase complex"/>
    <property type="evidence" value="ECO:0007669"/>
    <property type="project" value="InterPro"/>
</dbReference>
<dbReference type="Pfam" id="PF04114">
    <property type="entry name" value="Gaa1"/>
    <property type="match status" value="1"/>
</dbReference>
<dbReference type="EMBL" id="KQ101861">
    <property type="protein sequence ID" value="KMS93514.1"/>
    <property type="molecule type" value="Genomic_DNA"/>
</dbReference>
<keyword evidence="2" id="KW-1185">Reference proteome</keyword>
<dbReference type="OrthoDB" id="445301at2759"/>
<dbReference type="PANTHER" id="PTHR13304:SF0">
    <property type="entry name" value="GLYCOSYLPHOSPHATIDYLINOSITOL ANCHOR ATTACHMENT 1 PROTEIN"/>
    <property type="match status" value="1"/>
</dbReference>
<dbReference type="Proteomes" id="UP000035740">
    <property type="component" value="Unassembled WGS sequence"/>
</dbReference>
<name>A0A0J8AXI4_BETVV</name>
<organism evidence="1 2">
    <name type="scientific">Beta vulgaris subsp. vulgaris</name>
    <name type="common">Beet</name>
    <dbReference type="NCBI Taxonomy" id="3555"/>
    <lineage>
        <taxon>Eukaryota</taxon>
        <taxon>Viridiplantae</taxon>
        <taxon>Streptophyta</taxon>
        <taxon>Embryophyta</taxon>
        <taxon>Tracheophyta</taxon>
        <taxon>Spermatophyta</taxon>
        <taxon>Magnoliopsida</taxon>
        <taxon>eudicotyledons</taxon>
        <taxon>Gunneridae</taxon>
        <taxon>Pentapetalae</taxon>
        <taxon>Caryophyllales</taxon>
        <taxon>Chenopodiaceae</taxon>
        <taxon>Betoideae</taxon>
        <taxon>Beta</taxon>
    </lineage>
</organism>
<feature type="non-terminal residue" evidence="1">
    <location>
        <position position="239"/>
    </location>
</feature>
<reference evidence="1 2" key="1">
    <citation type="journal article" date="2014" name="Nature">
        <title>The genome of the recently domesticated crop plant sugar beet (Beta vulgaris).</title>
        <authorList>
            <person name="Dohm J.C."/>
            <person name="Minoche A.E."/>
            <person name="Holtgrawe D."/>
            <person name="Capella-Gutierrez S."/>
            <person name="Zakrzewski F."/>
            <person name="Tafer H."/>
            <person name="Rupp O."/>
            <person name="Sorensen T.R."/>
            <person name="Stracke R."/>
            <person name="Reinhardt R."/>
            <person name="Goesmann A."/>
            <person name="Kraft T."/>
            <person name="Schulz B."/>
            <person name="Stadler P.F."/>
            <person name="Schmidt T."/>
            <person name="Gabaldon T."/>
            <person name="Lehrach H."/>
            <person name="Weisshaar B."/>
            <person name="Himmelbauer H."/>
        </authorList>
    </citation>
    <scope>NUCLEOTIDE SEQUENCE [LARGE SCALE GENOMIC DNA]</scope>
    <source>
        <tissue evidence="1">Taproot</tissue>
    </source>
</reference>